<sequence length="149" mass="16519">MVFDEIYLALSATGSLQIERSGSLVSHYLTPTAYIAINGYSNSYMQWHQVVRMLTCNLCKFYKTGGILNSFTCRNSKGILGQERPGSDSSSLQYDELEVTMIVDHNSLTSASLLELDMEGKGTVVHLPRRAEHTGLPRSGRCIKRKSPA</sequence>
<evidence type="ECO:0000313" key="1">
    <source>
        <dbReference type="EMBL" id="OJZ82271.1"/>
    </source>
</evidence>
<proteinExistence type="predicted"/>
<dbReference type="AlphaFoldDB" id="A0A1M3T6A7"/>
<evidence type="ECO:0000313" key="2">
    <source>
        <dbReference type="Proteomes" id="UP000184063"/>
    </source>
</evidence>
<dbReference type="Proteomes" id="UP000184063">
    <property type="component" value="Unassembled WGS sequence"/>
</dbReference>
<gene>
    <name evidence="1" type="ORF">ASPFODRAFT_351104</name>
</gene>
<organism evidence="1 2">
    <name type="scientific">Aspergillus luchuensis (strain CBS 106.47)</name>
    <dbReference type="NCBI Taxonomy" id="1137211"/>
    <lineage>
        <taxon>Eukaryota</taxon>
        <taxon>Fungi</taxon>
        <taxon>Dikarya</taxon>
        <taxon>Ascomycota</taxon>
        <taxon>Pezizomycotina</taxon>
        <taxon>Eurotiomycetes</taxon>
        <taxon>Eurotiomycetidae</taxon>
        <taxon>Eurotiales</taxon>
        <taxon>Aspergillaceae</taxon>
        <taxon>Aspergillus</taxon>
        <taxon>Aspergillus subgen. Circumdati</taxon>
    </lineage>
</organism>
<reference evidence="2" key="1">
    <citation type="journal article" date="2017" name="Genome Biol.">
        <title>Comparative genomics reveals high biological diversity and specific adaptations in the industrially and medically important fungal genus Aspergillus.</title>
        <authorList>
            <person name="de Vries R.P."/>
            <person name="Riley R."/>
            <person name="Wiebenga A."/>
            <person name="Aguilar-Osorio G."/>
            <person name="Amillis S."/>
            <person name="Uchima C.A."/>
            <person name="Anderluh G."/>
            <person name="Asadollahi M."/>
            <person name="Askin M."/>
            <person name="Barry K."/>
            <person name="Battaglia E."/>
            <person name="Bayram O."/>
            <person name="Benocci T."/>
            <person name="Braus-Stromeyer S.A."/>
            <person name="Caldana C."/>
            <person name="Canovas D."/>
            <person name="Cerqueira G.C."/>
            <person name="Chen F."/>
            <person name="Chen W."/>
            <person name="Choi C."/>
            <person name="Clum A."/>
            <person name="Dos Santos R.A."/>
            <person name="Damasio A.R."/>
            <person name="Diallinas G."/>
            <person name="Emri T."/>
            <person name="Fekete E."/>
            <person name="Flipphi M."/>
            <person name="Freyberg S."/>
            <person name="Gallo A."/>
            <person name="Gournas C."/>
            <person name="Habgood R."/>
            <person name="Hainaut M."/>
            <person name="Harispe M.L."/>
            <person name="Henrissat B."/>
            <person name="Hilden K.S."/>
            <person name="Hope R."/>
            <person name="Hossain A."/>
            <person name="Karabika E."/>
            <person name="Karaffa L."/>
            <person name="Karanyi Z."/>
            <person name="Krasevec N."/>
            <person name="Kuo A."/>
            <person name="Kusch H."/>
            <person name="LaButti K."/>
            <person name="Lagendijk E.L."/>
            <person name="Lapidus A."/>
            <person name="Levasseur A."/>
            <person name="Lindquist E."/>
            <person name="Lipzen A."/>
            <person name="Logrieco A.F."/>
            <person name="MacCabe A."/>
            <person name="Maekelae M.R."/>
            <person name="Malavazi I."/>
            <person name="Melin P."/>
            <person name="Meyer V."/>
            <person name="Mielnichuk N."/>
            <person name="Miskei M."/>
            <person name="Molnar A.P."/>
            <person name="Mule G."/>
            <person name="Ngan C.Y."/>
            <person name="Orejas M."/>
            <person name="Orosz E."/>
            <person name="Ouedraogo J.P."/>
            <person name="Overkamp K.M."/>
            <person name="Park H.-S."/>
            <person name="Perrone G."/>
            <person name="Piumi F."/>
            <person name="Punt P.J."/>
            <person name="Ram A.F."/>
            <person name="Ramon A."/>
            <person name="Rauscher S."/>
            <person name="Record E."/>
            <person name="Riano-Pachon D.M."/>
            <person name="Robert V."/>
            <person name="Roehrig J."/>
            <person name="Ruller R."/>
            <person name="Salamov A."/>
            <person name="Salih N.S."/>
            <person name="Samson R.A."/>
            <person name="Sandor E."/>
            <person name="Sanguinetti M."/>
            <person name="Schuetze T."/>
            <person name="Sepcic K."/>
            <person name="Shelest E."/>
            <person name="Sherlock G."/>
            <person name="Sophianopoulou V."/>
            <person name="Squina F.M."/>
            <person name="Sun H."/>
            <person name="Susca A."/>
            <person name="Todd R.B."/>
            <person name="Tsang A."/>
            <person name="Unkles S.E."/>
            <person name="van de Wiele N."/>
            <person name="van Rossen-Uffink D."/>
            <person name="Oliveira J.V."/>
            <person name="Vesth T.C."/>
            <person name="Visser J."/>
            <person name="Yu J.-H."/>
            <person name="Zhou M."/>
            <person name="Andersen M.R."/>
            <person name="Archer D.B."/>
            <person name="Baker S.E."/>
            <person name="Benoit I."/>
            <person name="Brakhage A.A."/>
            <person name="Braus G.H."/>
            <person name="Fischer R."/>
            <person name="Frisvad J.C."/>
            <person name="Goldman G.H."/>
            <person name="Houbraken J."/>
            <person name="Oakley B."/>
            <person name="Pocsi I."/>
            <person name="Scazzocchio C."/>
            <person name="Seiboth B."/>
            <person name="vanKuyk P.A."/>
            <person name="Wortman J."/>
            <person name="Dyer P.S."/>
            <person name="Grigoriev I.V."/>
        </authorList>
    </citation>
    <scope>NUCLEOTIDE SEQUENCE [LARGE SCALE GENOMIC DNA]</scope>
    <source>
        <strain evidence="2">CBS 106.47</strain>
    </source>
</reference>
<accession>A0A1M3T6A7</accession>
<dbReference type="VEuPathDB" id="FungiDB:ASPFODRAFT_351104"/>
<name>A0A1M3T6A7_ASPLC</name>
<protein>
    <submittedName>
        <fullName evidence="1">Uncharacterized protein</fullName>
    </submittedName>
</protein>
<dbReference type="EMBL" id="KV878248">
    <property type="protein sequence ID" value="OJZ82271.1"/>
    <property type="molecule type" value="Genomic_DNA"/>
</dbReference>